<reference evidence="2" key="2">
    <citation type="submission" date="2021-09" db="EMBL/GenBank/DDBJ databases">
        <authorList>
            <person name="Gilroy R."/>
        </authorList>
    </citation>
    <scope>NUCLEOTIDE SEQUENCE</scope>
    <source>
        <strain evidence="2">ChiHjej13B12-14962</strain>
    </source>
</reference>
<evidence type="ECO:0000259" key="1">
    <source>
        <dbReference type="PROSITE" id="PS51671"/>
    </source>
</evidence>
<dbReference type="Proteomes" id="UP000703315">
    <property type="component" value="Unassembled WGS sequence"/>
</dbReference>
<dbReference type="CDD" id="cd04875">
    <property type="entry name" value="ACT_F4HF-DF"/>
    <property type="match status" value="1"/>
</dbReference>
<keyword evidence="2" id="KW-0378">Hydrolase</keyword>
<reference evidence="2" key="1">
    <citation type="journal article" date="2021" name="PeerJ">
        <title>Extensive microbial diversity within the chicken gut microbiome revealed by metagenomics and culture.</title>
        <authorList>
            <person name="Gilroy R."/>
            <person name="Ravi A."/>
            <person name="Getino M."/>
            <person name="Pursley I."/>
            <person name="Horton D.L."/>
            <person name="Alikhan N.F."/>
            <person name="Baker D."/>
            <person name="Gharbi K."/>
            <person name="Hall N."/>
            <person name="Watson M."/>
            <person name="Adriaenssens E.M."/>
            <person name="Foster-Nyarko E."/>
            <person name="Jarju S."/>
            <person name="Secka A."/>
            <person name="Antonio M."/>
            <person name="Oren A."/>
            <person name="Chaudhuri R.R."/>
            <person name="La Ragione R."/>
            <person name="Hildebrand F."/>
            <person name="Pallen M.J."/>
        </authorList>
    </citation>
    <scope>NUCLEOTIDE SEQUENCE</scope>
    <source>
        <strain evidence="2">ChiHjej13B12-14962</strain>
    </source>
</reference>
<gene>
    <name evidence="2" type="primary">purU</name>
    <name evidence="2" type="ORF">K8V32_04585</name>
</gene>
<dbReference type="InterPro" id="IPR002912">
    <property type="entry name" value="ACT_dom"/>
</dbReference>
<dbReference type="PRINTS" id="PR01575">
    <property type="entry name" value="FFH4HYDRLASE"/>
</dbReference>
<comment type="caution">
    <text evidence="2">The sequence shown here is derived from an EMBL/GenBank/DDBJ whole genome shotgun (WGS) entry which is preliminary data.</text>
</comment>
<dbReference type="PROSITE" id="PS51671">
    <property type="entry name" value="ACT"/>
    <property type="match status" value="1"/>
</dbReference>
<dbReference type="InterPro" id="IPR045865">
    <property type="entry name" value="ACT-like_dom_sf"/>
</dbReference>
<protein>
    <submittedName>
        <fullName evidence="2">Formyltetrahydrofolate deformylase</fullName>
        <ecNumber evidence="2">3.5.1.10</ecNumber>
    </submittedName>
</protein>
<dbReference type="RefSeq" id="WP_303903579.1">
    <property type="nucleotide sequence ID" value="NZ_DYXC01000059.1"/>
</dbReference>
<dbReference type="EC" id="3.5.1.10" evidence="2"/>
<name>A0A921FMM8_9MICC</name>
<dbReference type="InterPro" id="IPR004810">
    <property type="entry name" value="PurU"/>
</dbReference>
<dbReference type="AlphaFoldDB" id="A0A921FMM8"/>
<proteinExistence type="predicted"/>
<accession>A0A921FMM8</accession>
<dbReference type="InterPro" id="IPR044074">
    <property type="entry name" value="PurU_ACT"/>
</dbReference>
<dbReference type="SUPFAM" id="SSF55021">
    <property type="entry name" value="ACT-like"/>
    <property type="match status" value="1"/>
</dbReference>
<dbReference type="GO" id="GO:0006189">
    <property type="term" value="P:'de novo' IMP biosynthetic process"/>
    <property type="evidence" value="ECO:0007669"/>
    <property type="project" value="InterPro"/>
</dbReference>
<feature type="domain" description="ACT" evidence="1">
    <location>
        <begin position="9"/>
        <end position="80"/>
    </location>
</feature>
<dbReference type="GO" id="GO:0008864">
    <property type="term" value="F:formyltetrahydrofolate deformylase activity"/>
    <property type="evidence" value="ECO:0007669"/>
    <property type="project" value="UniProtKB-EC"/>
</dbReference>
<feature type="non-terminal residue" evidence="2">
    <location>
        <position position="80"/>
    </location>
</feature>
<dbReference type="Gene3D" id="3.30.70.260">
    <property type="match status" value="1"/>
</dbReference>
<dbReference type="Pfam" id="PF13740">
    <property type="entry name" value="ACT_6"/>
    <property type="match status" value="1"/>
</dbReference>
<evidence type="ECO:0000313" key="3">
    <source>
        <dbReference type="Proteomes" id="UP000703315"/>
    </source>
</evidence>
<organism evidence="2 3">
    <name type="scientific">Enteractinococcus helveticum</name>
    <dbReference type="NCBI Taxonomy" id="1837282"/>
    <lineage>
        <taxon>Bacteria</taxon>
        <taxon>Bacillati</taxon>
        <taxon>Actinomycetota</taxon>
        <taxon>Actinomycetes</taxon>
        <taxon>Micrococcales</taxon>
        <taxon>Micrococcaceae</taxon>
    </lineage>
</organism>
<sequence>MSSESNNLIVTLSCPNQPGIVHALTGALLKVHADIAESQQFDSPHSGTFFMRVQFSTDCSVADTQTAIADVVKQYDMQAR</sequence>
<evidence type="ECO:0000313" key="2">
    <source>
        <dbReference type="EMBL" id="HJF14067.1"/>
    </source>
</evidence>
<dbReference type="EMBL" id="DYXC01000059">
    <property type="protein sequence ID" value="HJF14067.1"/>
    <property type="molecule type" value="Genomic_DNA"/>
</dbReference>